<dbReference type="EMBL" id="KF590030">
    <property type="protein sequence ID" value="AHG23411.1"/>
    <property type="molecule type" value="Genomic_DNA"/>
</dbReference>
<gene>
    <name evidence="7" type="primary">atxI</name>
    <name evidence="7" type="ORF">N455_00717</name>
</gene>
<feature type="transmembrane region" description="Helical" evidence="5">
    <location>
        <begin position="45"/>
        <end position="63"/>
    </location>
</feature>
<evidence type="ECO:0000256" key="2">
    <source>
        <dbReference type="ARBA" id="ARBA00023136"/>
    </source>
</evidence>
<evidence type="ECO:0000313" key="7">
    <source>
        <dbReference type="EMBL" id="AHG23411.1"/>
    </source>
</evidence>
<name>W8DUP4_PANAN</name>
<geneLocation type="plasmid" evidence="7">
    <name>PAGR_p</name>
</geneLocation>
<dbReference type="SUPFAM" id="SSF103088">
    <property type="entry name" value="OmpA-like"/>
    <property type="match status" value="1"/>
</dbReference>
<reference evidence="7" key="1">
    <citation type="journal article" date="2014" name="BMC Genomics">
        <title>Comparative genomics of type VI secretion systems in strains of Pantoea ananatis from different environments.</title>
        <authorList>
            <person name="Shyntum D.Y."/>
            <person name="Venter S.N."/>
            <person name="Moleleki L.N."/>
            <person name="Toth I."/>
            <person name="Coutinho T.A."/>
        </authorList>
    </citation>
    <scope>NUCLEOTIDE SEQUENCE</scope>
    <source>
        <strain evidence="7">PA-4</strain>
        <plasmid evidence="7">PAGR_p</plasmid>
    </source>
</reference>
<dbReference type="PANTHER" id="PTHR30329:SF20">
    <property type="entry name" value="EXPORTED PROTEIN"/>
    <property type="match status" value="1"/>
</dbReference>
<dbReference type="AlphaFoldDB" id="W8DUP4"/>
<dbReference type="GO" id="GO:0009279">
    <property type="term" value="C:cell outer membrane"/>
    <property type="evidence" value="ECO:0007669"/>
    <property type="project" value="UniProtKB-SubCell"/>
</dbReference>
<feature type="transmembrane region" description="Helical" evidence="5">
    <location>
        <begin position="355"/>
        <end position="375"/>
    </location>
</feature>
<dbReference type="CDD" id="cd07185">
    <property type="entry name" value="OmpA_C-like"/>
    <property type="match status" value="1"/>
</dbReference>
<protein>
    <submittedName>
        <fullName evidence="7">AtxI</fullName>
    </submittedName>
</protein>
<sequence>MARAYWLERCRGGRTLVGTGSLAGSDAAYPVAGSRKMSPAQQRGLALWAALLSAVVCLGFLPVSRLVSVLILLTVLGLIIAFWSVASRRAEQNVILQLDDLPEASYRQPVVLVCGDLPLACMQQSPVLTVTQGCWIRVEDQQDPEQVARQVLWLRPDWGGQLSVMVCICPQKQADSEALTRRLLALRWQISQLRKATGHSVPLILNCQIGSAMTNELLWQAAIAGEGVRIWRESSAPSSIAEWGTTGGAPAMQQQVLMNSMTGWFCQHVQPVFTDENADVPVIAPAAVLWGMGPILTGSLATSLWSAWLSRHTAMQQVTGWQPVGKDDPVLPPLPDFILPLLPQGQGMTPRGKTLGYACTLFTLAALAALISSGWNNRQLLHRVSFDIARYDRIPMHDFEAKAAAVAVLRDEAAELDSWARNGVPVRMSLGLYQGERLRMPVLDAIRSYVPPSVPSSVPAEPRSTSIPVPTIVRLDSMSLFDSGKSALKDGSTKMLVNSLVGIKAKPGWLIIVSGHTDNTGNPQLNQALSLKRAEAVRNWMRDTGGVPESCFAVQGYGESRPVAANGTPEGRALNRRVEISLVPQANACQIPDHPLASSQDDGASQHNGE</sequence>
<keyword evidence="7" id="KW-0614">Plasmid</keyword>
<evidence type="ECO:0000256" key="3">
    <source>
        <dbReference type="PROSITE-ProRule" id="PRU00473"/>
    </source>
</evidence>
<dbReference type="InterPro" id="IPR036737">
    <property type="entry name" value="OmpA-like_sf"/>
</dbReference>
<evidence type="ECO:0000256" key="1">
    <source>
        <dbReference type="ARBA" id="ARBA00004442"/>
    </source>
</evidence>
<dbReference type="PANTHER" id="PTHR30329">
    <property type="entry name" value="STATOR ELEMENT OF FLAGELLAR MOTOR COMPLEX"/>
    <property type="match status" value="1"/>
</dbReference>
<proteinExistence type="predicted"/>
<comment type="subcellular location">
    <subcellularLocation>
        <location evidence="1">Cell outer membrane</location>
    </subcellularLocation>
</comment>
<feature type="transmembrane region" description="Helical" evidence="5">
    <location>
        <begin position="69"/>
        <end position="86"/>
    </location>
</feature>
<dbReference type="InterPro" id="IPR006664">
    <property type="entry name" value="OMP_bac"/>
</dbReference>
<feature type="compositionally biased region" description="Polar residues" evidence="4">
    <location>
        <begin position="597"/>
        <end position="610"/>
    </location>
</feature>
<dbReference type="InterPro" id="IPR006665">
    <property type="entry name" value="OmpA-like"/>
</dbReference>
<dbReference type="Pfam" id="PF00691">
    <property type="entry name" value="OmpA"/>
    <property type="match status" value="1"/>
</dbReference>
<evidence type="ECO:0000259" key="6">
    <source>
        <dbReference type="PROSITE" id="PS51123"/>
    </source>
</evidence>
<feature type="region of interest" description="Disordered" evidence="4">
    <location>
        <begin position="589"/>
        <end position="610"/>
    </location>
</feature>
<keyword evidence="2 3" id="KW-0472">Membrane</keyword>
<keyword evidence="5" id="KW-1133">Transmembrane helix</keyword>
<dbReference type="Gene3D" id="3.30.1330.60">
    <property type="entry name" value="OmpA-like domain"/>
    <property type="match status" value="1"/>
</dbReference>
<feature type="domain" description="OmpA-like" evidence="6">
    <location>
        <begin position="468"/>
        <end position="586"/>
    </location>
</feature>
<dbReference type="InterPro" id="IPR050330">
    <property type="entry name" value="Bact_OuterMem_StrucFunc"/>
</dbReference>
<organism evidence="7">
    <name type="scientific">Pantoea ananatis PA-4</name>
    <dbReference type="NCBI Taxonomy" id="1378094"/>
    <lineage>
        <taxon>Bacteria</taxon>
        <taxon>Pseudomonadati</taxon>
        <taxon>Pseudomonadota</taxon>
        <taxon>Gammaproteobacteria</taxon>
        <taxon>Enterobacterales</taxon>
        <taxon>Erwiniaceae</taxon>
        <taxon>Pantoea</taxon>
    </lineage>
</organism>
<evidence type="ECO:0000256" key="5">
    <source>
        <dbReference type="SAM" id="Phobius"/>
    </source>
</evidence>
<accession>W8DUP4</accession>
<dbReference type="PROSITE" id="PS51123">
    <property type="entry name" value="OMPA_2"/>
    <property type="match status" value="1"/>
</dbReference>
<evidence type="ECO:0000256" key="4">
    <source>
        <dbReference type="SAM" id="MobiDB-lite"/>
    </source>
</evidence>
<dbReference type="PRINTS" id="PR01021">
    <property type="entry name" value="OMPADOMAIN"/>
</dbReference>
<keyword evidence="5" id="KW-0812">Transmembrane</keyword>